<accession>A0AAP0DNT6</accession>
<dbReference type="EMBL" id="JBCNJP010000008">
    <property type="protein sequence ID" value="KAK9074484.1"/>
    <property type="molecule type" value="Genomic_DNA"/>
</dbReference>
<dbReference type="PROSITE" id="PS51180">
    <property type="entry name" value="BRO1"/>
    <property type="match status" value="1"/>
</dbReference>
<reference evidence="3 4" key="1">
    <citation type="submission" date="2024-04" db="EMBL/GenBank/DDBJ databases">
        <title>The reference genome of an endangered Asteraceae, Deinandra increscens subsp. villosa, native to the Central Coast of California.</title>
        <authorList>
            <person name="Guilliams M."/>
            <person name="Hasenstab-Lehman K."/>
            <person name="Meyer R."/>
            <person name="Mcevoy S."/>
        </authorList>
    </citation>
    <scope>NUCLEOTIDE SEQUENCE [LARGE SCALE GENOMIC DNA]</scope>
    <source>
        <tissue evidence="3">Leaf</tissue>
    </source>
</reference>
<protein>
    <recommendedName>
        <fullName evidence="2">BRO1 domain-containing protein</fullName>
    </recommendedName>
</protein>
<dbReference type="SMART" id="SM01041">
    <property type="entry name" value="BRO1"/>
    <property type="match status" value="1"/>
</dbReference>
<dbReference type="PANTHER" id="PTHR23032">
    <property type="entry name" value="BRO1 DOMAIN-CONTAINING PROTEIN BROX"/>
    <property type="match status" value="1"/>
</dbReference>
<organism evidence="3 4">
    <name type="scientific">Deinandra increscens subsp. villosa</name>
    <dbReference type="NCBI Taxonomy" id="3103831"/>
    <lineage>
        <taxon>Eukaryota</taxon>
        <taxon>Viridiplantae</taxon>
        <taxon>Streptophyta</taxon>
        <taxon>Embryophyta</taxon>
        <taxon>Tracheophyta</taxon>
        <taxon>Spermatophyta</taxon>
        <taxon>Magnoliopsida</taxon>
        <taxon>eudicotyledons</taxon>
        <taxon>Gunneridae</taxon>
        <taxon>Pentapetalae</taxon>
        <taxon>asterids</taxon>
        <taxon>campanulids</taxon>
        <taxon>Asterales</taxon>
        <taxon>Asteraceae</taxon>
        <taxon>Asteroideae</taxon>
        <taxon>Heliantheae alliance</taxon>
        <taxon>Madieae</taxon>
        <taxon>Madiinae</taxon>
        <taxon>Deinandra</taxon>
    </lineage>
</organism>
<sequence length="382" mass="42570">MLQFKDPTKLRTKKIVFEAVYGAQDSSTLERLKELSSKRVSVELINNKHKAIPDATAREISAGITSQCEQDIQKLEQYLPLLENFIHHIDFLGSDPGVIRATSNLKIRWTSPLSSSCSLNIMGPKFYQIDNLRFELGSVLFFYGSMLRERASQVLATDLVQSATLFRKAAGVYLYLAHDVLPSLKAKHTAHGPPEATPSVSTVMSLICLAEAQVATIIKAEEKGTADGLLSKLHYGAVQLFDEAMDSYTTAAKECKDISTGLMDYISCSKALHMLRSYKYMAQSVKTEGQMGAAIGVLKQALSCKLQKNVRGMESWRTVIKQEVNTLTDLLRKYEHENDFVWNEKVPYDDRLPLLQGKKLATSIPYSPAICEKAGKPLKLKI</sequence>
<feature type="domain" description="BRO1" evidence="2">
    <location>
        <begin position="1"/>
        <end position="382"/>
    </location>
</feature>
<dbReference type="CDD" id="cd09247">
    <property type="entry name" value="BRO1_Alix_like_2"/>
    <property type="match status" value="1"/>
</dbReference>
<dbReference type="Gene3D" id="1.25.40.280">
    <property type="entry name" value="alix/aip1 like domains"/>
    <property type="match status" value="1"/>
</dbReference>
<dbReference type="InterPro" id="IPR004328">
    <property type="entry name" value="BRO1_dom"/>
</dbReference>
<proteinExistence type="inferred from homology"/>
<evidence type="ECO:0000259" key="2">
    <source>
        <dbReference type="PROSITE" id="PS51180"/>
    </source>
</evidence>
<dbReference type="AlphaFoldDB" id="A0AAP0DNT6"/>
<dbReference type="InterPro" id="IPR038898">
    <property type="entry name" value="BROX"/>
</dbReference>
<comment type="caution">
    <text evidence="3">The sequence shown here is derived from an EMBL/GenBank/DDBJ whole genome shotgun (WGS) entry which is preliminary data.</text>
</comment>
<name>A0AAP0DNT6_9ASTR</name>
<keyword evidence="4" id="KW-1185">Reference proteome</keyword>
<dbReference type="InterPro" id="IPR038499">
    <property type="entry name" value="BRO1_sf"/>
</dbReference>
<comment type="similarity">
    <text evidence="1">Belongs to the BROX family.</text>
</comment>
<dbReference type="PANTHER" id="PTHR23032:SF20">
    <property type="entry name" value="ENDOSOMAL TARGETING BRO1-LIKE DOMAIN-CONTAINING PROTEIN"/>
    <property type="match status" value="1"/>
</dbReference>
<dbReference type="Proteomes" id="UP001408789">
    <property type="component" value="Unassembled WGS sequence"/>
</dbReference>
<evidence type="ECO:0000313" key="4">
    <source>
        <dbReference type="Proteomes" id="UP001408789"/>
    </source>
</evidence>
<gene>
    <name evidence="3" type="ORF">SSX86_007082</name>
</gene>
<evidence type="ECO:0000256" key="1">
    <source>
        <dbReference type="ARBA" id="ARBA00008901"/>
    </source>
</evidence>
<evidence type="ECO:0000313" key="3">
    <source>
        <dbReference type="EMBL" id="KAK9074484.1"/>
    </source>
</evidence>
<dbReference type="Pfam" id="PF03097">
    <property type="entry name" value="BRO1"/>
    <property type="match status" value="1"/>
</dbReference>